<gene>
    <name evidence="4" type="ORF">BSL78_22952</name>
</gene>
<evidence type="ECO:0000259" key="3">
    <source>
        <dbReference type="PROSITE" id="PS50923"/>
    </source>
</evidence>
<comment type="caution">
    <text evidence="2">Lacks conserved residue(s) required for the propagation of feature annotation.</text>
</comment>
<keyword evidence="1 2" id="KW-1015">Disulfide bond</keyword>
<keyword evidence="2" id="KW-0768">Sushi</keyword>
<dbReference type="SUPFAM" id="SSF57535">
    <property type="entry name" value="Complement control module/SCR domain"/>
    <property type="match status" value="1"/>
</dbReference>
<dbReference type="Proteomes" id="UP000230750">
    <property type="component" value="Unassembled WGS sequence"/>
</dbReference>
<evidence type="ECO:0000256" key="2">
    <source>
        <dbReference type="PROSITE-ProRule" id="PRU00302"/>
    </source>
</evidence>
<dbReference type="EMBL" id="MRZV01001151">
    <property type="protein sequence ID" value="PIK40204.1"/>
    <property type="molecule type" value="Genomic_DNA"/>
</dbReference>
<dbReference type="CDD" id="cd00033">
    <property type="entry name" value="CCP"/>
    <property type="match status" value="1"/>
</dbReference>
<accession>A0A2G8JWT2</accession>
<evidence type="ECO:0000256" key="1">
    <source>
        <dbReference type="ARBA" id="ARBA00023157"/>
    </source>
</evidence>
<dbReference type="SMART" id="SM00032">
    <property type="entry name" value="CCP"/>
    <property type="match status" value="1"/>
</dbReference>
<dbReference type="Gene3D" id="2.10.70.10">
    <property type="entry name" value="Complement Module, domain 1"/>
    <property type="match status" value="1"/>
</dbReference>
<reference evidence="4 5" key="1">
    <citation type="journal article" date="2017" name="PLoS Biol.">
        <title>The sea cucumber genome provides insights into morphological evolution and visceral regeneration.</title>
        <authorList>
            <person name="Zhang X."/>
            <person name="Sun L."/>
            <person name="Yuan J."/>
            <person name="Sun Y."/>
            <person name="Gao Y."/>
            <person name="Zhang L."/>
            <person name="Li S."/>
            <person name="Dai H."/>
            <person name="Hamel J.F."/>
            <person name="Liu C."/>
            <person name="Yu Y."/>
            <person name="Liu S."/>
            <person name="Lin W."/>
            <person name="Guo K."/>
            <person name="Jin S."/>
            <person name="Xu P."/>
            <person name="Storey K.B."/>
            <person name="Huan P."/>
            <person name="Zhang T."/>
            <person name="Zhou Y."/>
            <person name="Zhang J."/>
            <person name="Lin C."/>
            <person name="Li X."/>
            <person name="Xing L."/>
            <person name="Huo D."/>
            <person name="Sun M."/>
            <person name="Wang L."/>
            <person name="Mercier A."/>
            <person name="Li F."/>
            <person name="Yang H."/>
            <person name="Xiang J."/>
        </authorList>
    </citation>
    <scope>NUCLEOTIDE SEQUENCE [LARGE SCALE GENOMIC DNA]</scope>
    <source>
        <strain evidence="4">Shaxun</strain>
        <tissue evidence="4">Muscle</tissue>
    </source>
</reference>
<name>A0A2G8JWT2_STIJA</name>
<dbReference type="InterPro" id="IPR000436">
    <property type="entry name" value="Sushi_SCR_CCP_dom"/>
</dbReference>
<organism evidence="4 5">
    <name type="scientific">Stichopus japonicus</name>
    <name type="common">Sea cucumber</name>
    <dbReference type="NCBI Taxonomy" id="307972"/>
    <lineage>
        <taxon>Eukaryota</taxon>
        <taxon>Metazoa</taxon>
        <taxon>Echinodermata</taxon>
        <taxon>Eleutherozoa</taxon>
        <taxon>Echinozoa</taxon>
        <taxon>Holothuroidea</taxon>
        <taxon>Aspidochirotacea</taxon>
        <taxon>Aspidochirotida</taxon>
        <taxon>Stichopodidae</taxon>
        <taxon>Apostichopus</taxon>
    </lineage>
</organism>
<dbReference type="InterPro" id="IPR035976">
    <property type="entry name" value="Sushi/SCR/CCP_sf"/>
</dbReference>
<dbReference type="AlphaFoldDB" id="A0A2G8JWT2"/>
<feature type="disulfide bond" evidence="2">
    <location>
        <begin position="217"/>
        <end position="244"/>
    </location>
</feature>
<dbReference type="PROSITE" id="PS50923">
    <property type="entry name" value="SUSHI"/>
    <property type="match status" value="1"/>
</dbReference>
<sequence length="247" mass="27301">MSKFLFKMNDKVLKGHSPVSIRKLLEIVGLYCILSVFMKPVKCINPCDGYGDEIKDTCPLGMYCDAPSGGTCQPCHYCDYLQVINSQFISKCRCQGDGQFCKLEDRTANAPIIQNITDLKQYSALDRFSYVYDGNHTLQCTVQPITTQRSHVTTQPEPILTATQADNTSAFSVGTTITDDASQDGDQNEKCKKLLPPDNGFIEKSNTTVGGVTVFRCNDTFTIVGTAELICQHDGEYSKDRPTCKKG</sequence>
<keyword evidence="5" id="KW-1185">Reference proteome</keyword>
<protein>
    <submittedName>
        <fullName evidence="4">Putative sushi, von Willebrand factor type A</fullName>
    </submittedName>
</protein>
<feature type="domain" description="Sushi" evidence="3">
    <location>
        <begin position="189"/>
        <end position="246"/>
    </location>
</feature>
<evidence type="ECO:0000313" key="4">
    <source>
        <dbReference type="EMBL" id="PIK40204.1"/>
    </source>
</evidence>
<dbReference type="OrthoDB" id="10051774at2759"/>
<comment type="caution">
    <text evidence="4">The sequence shown here is derived from an EMBL/GenBank/DDBJ whole genome shotgun (WGS) entry which is preliminary data.</text>
</comment>
<dbReference type="Pfam" id="PF00084">
    <property type="entry name" value="Sushi"/>
    <property type="match status" value="1"/>
</dbReference>
<proteinExistence type="predicted"/>
<evidence type="ECO:0000313" key="5">
    <source>
        <dbReference type="Proteomes" id="UP000230750"/>
    </source>
</evidence>